<dbReference type="InParanoid" id="D8PUV7"/>
<evidence type="ECO:0000256" key="3">
    <source>
        <dbReference type="ARBA" id="ARBA00022692"/>
    </source>
</evidence>
<dbReference type="GO" id="GO:0005886">
    <property type="term" value="C:plasma membrane"/>
    <property type="evidence" value="ECO:0007669"/>
    <property type="project" value="UniProtKB-SubCell"/>
</dbReference>
<dbReference type="PANTHER" id="PTHR12385">
    <property type="entry name" value="CHOLINE TRANSPORTER-LIKE (SLC FAMILY 44)"/>
    <property type="match status" value="1"/>
</dbReference>
<evidence type="ECO:0000313" key="8">
    <source>
        <dbReference type="EMBL" id="EFI99928.1"/>
    </source>
</evidence>
<dbReference type="HOGENOM" id="CLU_008052_0_0_1"/>
<evidence type="ECO:0000256" key="6">
    <source>
        <dbReference type="RuleBase" id="RU368066"/>
    </source>
</evidence>
<dbReference type="STRING" id="578458.D8PUV7"/>
<feature type="compositionally biased region" description="Low complexity" evidence="7">
    <location>
        <begin position="784"/>
        <end position="794"/>
    </location>
</feature>
<gene>
    <name evidence="8" type="ORF">SCHCODRAFT_255855</name>
</gene>
<dbReference type="GO" id="GO:0022857">
    <property type="term" value="F:transmembrane transporter activity"/>
    <property type="evidence" value="ECO:0007669"/>
    <property type="project" value="UniProtKB-UniRule"/>
</dbReference>
<feature type="transmembrane region" description="Helical" evidence="6">
    <location>
        <begin position="451"/>
        <end position="474"/>
    </location>
</feature>
<evidence type="ECO:0000256" key="4">
    <source>
        <dbReference type="ARBA" id="ARBA00022989"/>
    </source>
</evidence>
<keyword evidence="5 6" id="KW-0472">Membrane</keyword>
<keyword evidence="9" id="KW-1185">Reference proteome</keyword>
<dbReference type="PANTHER" id="PTHR12385:SF88">
    <property type="entry name" value="CHOLINE TRANSPORTER-LIKE PROTEIN CTL1"/>
    <property type="match status" value="1"/>
</dbReference>
<dbReference type="eggNOG" id="KOG1362">
    <property type="taxonomic scope" value="Eukaryota"/>
</dbReference>
<feature type="region of interest" description="Disordered" evidence="7">
    <location>
        <begin position="590"/>
        <end position="794"/>
    </location>
</feature>
<feature type="transmembrane region" description="Helical" evidence="6">
    <location>
        <begin position="155"/>
        <end position="176"/>
    </location>
</feature>
<dbReference type="OMA" id="KFNDSSW"/>
<evidence type="ECO:0000256" key="7">
    <source>
        <dbReference type="SAM" id="MobiDB-lite"/>
    </source>
</evidence>
<sequence>MTASFAAYASQFLTRQPQQASMASSQPLFFSFTTDGGGELDDLDDPHLRGAGSSTRHDRSGEAGRHSRSEEPVSDEDEDDDGPYLRLDEGTKPAGPLARSICQTPAIYPADGEIRPVLAATEAFVPAALTICSIWAFAGSFVTEDGVEPTWGETVGLRLFALIPLVFAVITGRRLLRGLPRRLHAASATLSLVTDVLFGELARPFVAGGEPYLLALSPALLLAALLASIPFATVVFRLLLVGYFKKEDSGYAWNVKGWARWALVGAIATWLWTWAVARGILRMTAAGVVGAWYFAGAEAPRHRPTDTHTIHAALFRATQTSLGTVCLAGAILSSLRALALISALLSRLPPWLTLGAMSTHPVANMLKPVALMAASGIAWAVRWLETVGEGVGGDALVYAGLTGEPFWKAAGRSAALAGPVGSTTGPSGGQPLQERGWGWARRQRRNGFGDAPLALLTLAPLTLCLPFALGAYMFTAHTLGAPNEAFGAAILVGSVAGLVGRFSIGVVVDCADTLYLCYCIDKDAGQKRRPEVFALFESLEREPRPDAPARQRPEEAQLFLGGQPSQPSSGRPARPSRQEQQLFDPMQEGQEEQLFGGRGQETVGQETRTHPSHPSQGSAGRAPLPLEGSEFPVDRSPRNERRASGRQARARSPSVDDEEMEPASGYDLRDTGRGEGRPHGGASEKPAPESEEDIDPFHNSLHDELPGEMEDESGLGGVGSGQSTVEASRRSDFDASRRASGSGRFGVDASRRESGSGHLTSSAQQKMSASRASMSDASVDDEPGSQFFPGSGFF</sequence>
<feature type="compositionally biased region" description="Acidic residues" evidence="7">
    <location>
        <begin position="72"/>
        <end position="82"/>
    </location>
</feature>
<feature type="transmembrane region" description="Helical" evidence="6">
    <location>
        <begin position="123"/>
        <end position="143"/>
    </location>
</feature>
<feature type="region of interest" description="Disordered" evidence="7">
    <location>
        <begin position="560"/>
        <end position="579"/>
    </location>
</feature>
<evidence type="ECO:0000256" key="5">
    <source>
        <dbReference type="ARBA" id="ARBA00023136"/>
    </source>
</evidence>
<feature type="compositionally biased region" description="Polar residues" evidence="7">
    <location>
        <begin position="602"/>
        <end position="618"/>
    </location>
</feature>
<evidence type="ECO:0000313" key="9">
    <source>
        <dbReference type="Proteomes" id="UP000007431"/>
    </source>
</evidence>
<comment type="similarity">
    <text evidence="2 6">Belongs to the CTL (choline transporter-like) family.</text>
</comment>
<feature type="transmembrane region" description="Helical" evidence="6">
    <location>
        <begin position="486"/>
        <end position="508"/>
    </location>
</feature>
<comment type="caution">
    <text evidence="6">Lacks conserved residue(s) required for the propagation of feature annotation.</text>
</comment>
<comment type="function">
    <text evidence="6">Probably involved in transport through the plasma membrane.</text>
</comment>
<protein>
    <recommendedName>
        <fullName evidence="6">Protein PNS1</fullName>
    </recommendedName>
</protein>
<feature type="compositionally biased region" description="Basic and acidic residues" evidence="7">
    <location>
        <begin position="667"/>
        <end position="678"/>
    </location>
</feature>
<feature type="compositionally biased region" description="Basic and acidic residues" evidence="7">
    <location>
        <begin position="55"/>
        <end position="71"/>
    </location>
</feature>
<proteinExistence type="inferred from homology"/>
<dbReference type="AlphaFoldDB" id="D8PUV7"/>
<feature type="region of interest" description="Disordered" evidence="7">
    <location>
        <begin position="29"/>
        <end position="98"/>
    </location>
</feature>
<feature type="compositionally biased region" description="Polar residues" evidence="7">
    <location>
        <begin position="757"/>
        <end position="767"/>
    </location>
</feature>
<keyword evidence="4 6" id="KW-1133">Transmembrane helix</keyword>
<dbReference type="VEuPathDB" id="FungiDB:SCHCODRAFT_02608325"/>
<organism evidence="9">
    <name type="scientific">Schizophyllum commune (strain H4-8 / FGSC 9210)</name>
    <name type="common">Split gill fungus</name>
    <dbReference type="NCBI Taxonomy" id="578458"/>
    <lineage>
        <taxon>Eukaryota</taxon>
        <taxon>Fungi</taxon>
        <taxon>Dikarya</taxon>
        <taxon>Basidiomycota</taxon>
        <taxon>Agaricomycotina</taxon>
        <taxon>Agaricomycetes</taxon>
        <taxon>Agaricomycetidae</taxon>
        <taxon>Agaricales</taxon>
        <taxon>Schizophyllaceae</taxon>
        <taxon>Schizophyllum</taxon>
    </lineage>
</organism>
<dbReference type="InterPro" id="IPR007603">
    <property type="entry name" value="Choline_transptr-like"/>
</dbReference>
<accession>D8PUV7</accession>
<keyword evidence="3 6" id="KW-0812">Transmembrane</keyword>
<evidence type="ECO:0000256" key="1">
    <source>
        <dbReference type="ARBA" id="ARBA00004141"/>
    </source>
</evidence>
<dbReference type="Proteomes" id="UP000007431">
    <property type="component" value="Unassembled WGS sequence"/>
</dbReference>
<dbReference type="EMBL" id="GL377303">
    <property type="protein sequence ID" value="EFI99928.1"/>
    <property type="molecule type" value="Genomic_DNA"/>
</dbReference>
<comment type="subcellular location">
    <subcellularLocation>
        <location evidence="6">Cell membrane</location>
        <topology evidence="6">Multi-pass membrane protein</topology>
    </subcellularLocation>
    <subcellularLocation>
        <location evidence="1">Membrane</location>
        <topology evidence="1">Multi-pass membrane protein</topology>
    </subcellularLocation>
</comment>
<evidence type="ECO:0000256" key="2">
    <source>
        <dbReference type="ARBA" id="ARBA00007168"/>
    </source>
</evidence>
<dbReference type="Pfam" id="PF04515">
    <property type="entry name" value="Choline_transpo"/>
    <property type="match status" value="1"/>
</dbReference>
<feature type="compositionally biased region" description="Basic and acidic residues" evidence="7">
    <location>
        <begin position="727"/>
        <end position="737"/>
    </location>
</feature>
<reference evidence="8 9" key="1">
    <citation type="journal article" date="2010" name="Nat. Biotechnol.">
        <title>Genome sequence of the model mushroom Schizophyllum commune.</title>
        <authorList>
            <person name="Ohm R.A."/>
            <person name="de Jong J.F."/>
            <person name="Lugones L.G."/>
            <person name="Aerts A."/>
            <person name="Kothe E."/>
            <person name="Stajich J.E."/>
            <person name="de Vries R.P."/>
            <person name="Record E."/>
            <person name="Levasseur A."/>
            <person name="Baker S.E."/>
            <person name="Bartholomew K.A."/>
            <person name="Coutinho P.M."/>
            <person name="Erdmann S."/>
            <person name="Fowler T.J."/>
            <person name="Gathman A.C."/>
            <person name="Lombard V."/>
            <person name="Henrissat B."/>
            <person name="Knabe N."/>
            <person name="Kuees U."/>
            <person name="Lilly W.W."/>
            <person name="Lindquist E."/>
            <person name="Lucas S."/>
            <person name="Magnuson J.K."/>
            <person name="Piumi F."/>
            <person name="Raudaskoski M."/>
            <person name="Salamov A."/>
            <person name="Schmutz J."/>
            <person name="Schwarze F.W.M.R."/>
            <person name="vanKuyk P.A."/>
            <person name="Horton J.S."/>
            <person name="Grigoriev I.V."/>
            <person name="Woesten H.A.B."/>
        </authorList>
    </citation>
    <scope>NUCLEOTIDE SEQUENCE [LARGE SCALE GENOMIC DNA]</scope>
    <source>
        <strain evidence="9">H4-8 / FGSC 9210</strain>
    </source>
</reference>
<feature type="transmembrane region" description="Helical" evidence="6">
    <location>
        <begin position="212"/>
        <end position="238"/>
    </location>
</feature>
<feature type="compositionally biased region" description="Basic and acidic residues" evidence="7">
    <location>
        <begin position="632"/>
        <end position="643"/>
    </location>
</feature>
<feature type="transmembrane region" description="Helical" evidence="6">
    <location>
        <begin position="258"/>
        <end position="277"/>
    </location>
</feature>
<name>D8PUV7_SCHCM</name>
<feature type="compositionally biased region" description="Low complexity" evidence="7">
    <location>
        <begin position="768"/>
        <end position="777"/>
    </location>
</feature>